<keyword evidence="3" id="KW-1185">Reference proteome</keyword>
<evidence type="ECO:0000313" key="3">
    <source>
        <dbReference type="Proteomes" id="UP000319516"/>
    </source>
</evidence>
<comment type="caution">
    <text evidence="2">The sequence shown here is derived from an EMBL/GenBank/DDBJ whole genome shotgun (WGS) entry which is preliminary data.</text>
</comment>
<name>A0A542YT07_9MICO</name>
<dbReference type="EMBL" id="VFOP01000001">
    <property type="protein sequence ID" value="TQL51233.1"/>
    <property type="molecule type" value="Genomic_DNA"/>
</dbReference>
<dbReference type="RefSeq" id="WP_141785263.1">
    <property type="nucleotide sequence ID" value="NZ_BAAAIK010000010.1"/>
</dbReference>
<accession>A0A542YT07</accession>
<gene>
    <name evidence="2" type="ORF">FB467_2372</name>
</gene>
<proteinExistence type="predicted"/>
<organism evidence="2 3">
    <name type="scientific">Ornithinicoccus hortensis</name>
    <dbReference type="NCBI Taxonomy" id="82346"/>
    <lineage>
        <taxon>Bacteria</taxon>
        <taxon>Bacillati</taxon>
        <taxon>Actinomycetota</taxon>
        <taxon>Actinomycetes</taxon>
        <taxon>Micrococcales</taxon>
        <taxon>Intrasporangiaceae</taxon>
        <taxon>Ornithinicoccus</taxon>
    </lineage>
</organism>
<evidence type="ECO:0000256" key="1">
    <source>
        <dbReference type="SAM" id="MobiDB-lite"/>
    </source>
</evidence>
<reference evidence="2 3" key="1">
    <citation type="submission" date="2019-06" db="EMBL/GenBank/DDBJ databases">
        <title>Sequencing the genomes of 1000 actinobacteria strains.</title>
        <authorList>
            <person name="Klenk H.-P."/>
        </authorList>
    </citation>
    <scope>NUCLEOTIDE SEQUENCE [LARGE SCALE GENOMIC DNA]</scope>
    <source>
        <strain evidence="2 3">DSM 12335</strain>
    </source>
</reference>
<sequence>MSIPVDLAALEEALGRHDTAYLLTGGAGRPHVGEVFPRLVDGAILLDEPGRTARRVVGEHPTVTVLLPPRERAGYTLIVDGEAVLDGEVLRITPSHAVLHRAAAHGPQDQEPQSACGNDCHPIDQPS</sequence>
<evidence type="ECO:0000313" key="2">
    <source>
        <dbReference type="EMBL" id="TQL51233.1"/>
    </source>
</evidence>
<feature type="region of interest" description="Disordered" evidence="1">
    <location>
        <begin position="101"/>
        <end position="127"/>
    </location>
</feature>
<dbReference type="AlphaFoldDB" id="A0A542YT07"/>
<protein>
    <recommendedName>
        <fullName evidence="4">Pyridoxamine 5'-phosphate oxidase</fullName>
    </recommendedName>
</protein>
<dbReference type="OrthoDB" id="8907583at2"/>
<dbReference type="Proteomes" id="UP000319516">
    <property type="component" value="Unassembled WGS sequence"/>
</dbReference>
<evidence type="ECO:0008006" key="4">
    <source>
        <dbReference type="Google" id="ProtNLM"/>
    </source>
</evidence>